<evidence type="ECO:0000256" key="4">
    <source>
        <dbReference type="ARBA" id="ARBA00022840"/>
    </source>
</evidence>
<dbReference type="Pfam" id="PF00069">
    <property type="entry name" value="Pkinase"/>
    <property type="match status" value="1"/>
</dbReference>
<dbReference type="SMART" id="SM00220">
    <property type="entry name" value="S_TKc"/>
    <property type="match status" value="1"/>
</dbReference>
<sequence>MSDLWKRLEAAFEACHSMEKNERTAYLAGLENDDPELFLELSKMLESDEQAAQDSFFEGAAVNRIDPIDNPESLIGTELGPYRVLRVVGEGGMGFVFEAEQESPIRRRVALKVMRTSIVSERAKRRFDLEIQTLARLDHDHIAKVFLMGTTDQGLAYFAMEFVDGLPLGDYCRTHALSVAERLRLFARICRAVHYAHQRGIIHRDLKPANILIKHEGKLVIPKIIDFGIAKAVEPDEGSDHSFLVVSQQLTLPGMAVGTLSYMSPEQTHVDQNLVDLRCDVYSLGVLLYEMLVGVLPLGEAQLSGDAWDQAFKNIREMKPRRPSRAVLRSGKQVAEEMGVSREVLAKTYRRDLDWIVMKALEKEPDRRYGSAKALADDCDRYLEKRPVAAGPPSKLYQLKRFIQRNSLLTAGVAVLLLGVVAGMFGLVSGLVRAQRAEVRIREEAETAQKTIELLEEFVVSASPVNYGRDVKVRDQLHEFGPRIESAEWRPEVRASLNFIIGKAYRAVGDHDRAVFHMERSAALRRRLLGLDHVDTLQAQCELAYLKSEWETPAAQIRRFRLLRDDLTRYLAPEHPLAVETRLYLLRAYTADGAWDKADALSVLPAGFAAASYEEGLYFQLSEVHERALVAFGRGRFEACRAMAAGVPVADPAALAGRARFQWLLNQALVLRAGFYLGAVEEARVGLHELVRRAERWYGVEHTYAAMLRIKRLELETLSPEEELDVVSQVMPPLLEYYPAPVPVFDAALAVLCRGRQDADTQAAAVVWMDAFFKRYHRQIRNPGLFIDWLACYARVQHQRHPSASEALAVLAIDHLAAADEGQRARITAMGPFLPEGDPWQCLVLEAGTATDPTHP</sequence>
<dbReference type="PROSITE" id="PS50011">
    <property type="entry name" value="PROTEIN_KINASE_DOM"/>
    <property type="match status" value="1"/>
</dbReference>
<gene>
    <name evidence="8" type="ORF">J3U88_12170</name>
</gene>
<evidence type="ECO:0000256" key="6">
    <source>
        <dbReference type="SAM" id="Phobius"/>
    </source>
</evidence>
<dbReference type="InterPro" id="IPR011990">
    <property type="entry name" value="TPR-like_helical_dom_sf"/>
</dbReference>
<keyword evidence="3 8" id="KW-0418">Kinase</keyword>
<dbReference type="InterPro" id="IPR000719">
    <property type="entry name" value="Prot_kinase_dom"/>
</dbReference>
<dbReference type="Gene3D" id="1.25.40.10">
    <property type="entry name" value="Tetratricopeptide repeat domain"/>
    <property type="match status" value="1"/>
</dbReference>
<dbReference type="AlphaFoldDB" id="A0A8J7U2E1"/>
<dbReference type="SUPFAM" id="SSF56112">
    <property type="entry name" value="Protein kinase-like (PK-like)"/>
    <property type="match status" value="1"/>
</dbReference>
<dbReference type="Gene3D" id="3.30.200.20">
    <property type="entry name" value="Phosphorylase Kinase, domain 1"/>
    <property type="match status" value="1"/>
</dbReference>
<dbReference type="CDD" id="cd14014">
    <property type="entry name" value="STKc_PknB_like"/>
    <property type="match status" value="1"/>
</dbReference>
<dbReference type="PROSITE" id="PS00108">
    <property type="entry name" value="PROTEIN_KINASE_ST"/>
    <property type="match status" value="1"/>
</dbReference>
<dbReference type="Proteomes" id="UP000664417">
    <property type="component" value="Unassembled WGS sequence"/>
</dbReference>
<evidence type="ECO:0000256" key="1">
    <source>
        <dbReference type="ARBA" id="ARBA00022679"/>
    </source>
</evidence>
<keyword evidence="9" id="KW-1185">Reference proteome</keyword>
<evidence type="ECO:0000259" key="7">
    <source>
        <dbReference type="PROSITE" id="PS50011"/>
    </source>
</evidence>
<dbReference type="InterPro" id="IPR011009">
    <property type="entry name" value="Kinase-like_dom_sf"/>
</dbReference>
<comment type="caution">
    <text evidence="8">The sequence shown here is derived from an EMBL/GenBank/DDBJ whole genome shotgun (WGS) entry which is preliminary data.</text>
</comment>
<reference evidence="8" key="1">
    <citation type="submission" date="2021-03" db="EMBL/GenBank/DDBJ databases">
        <authorList>
            <person name="Wang G."/>
        </authorList>
    </citation>
    <scope>NUCLEOTIDE SEQUENCE</scope>
    <source>
        <strain evidence="8">KCTC 12899</strain>
    </source>
</reference>
<keyword evidence="6" id="KW-0472">Membrane</keyword>
<feature type="binding site" evidence="5">
    <location>
        <position position="112"/>
    </location>
    <ligand>
        <name>ATP</name>
        <dbReference type="ChEBI" id="CHEBI:30616"/>
    </ligand>
</feature>
<keyword evidence="4 5" id="KW-0067">ATP-binding</keyword>
<dbReference type="GO" id="GO:0004674">
    <property type="term" value="F:protein serine/threonine kinase activity"/>
    <property type="evidence" value="ECO:0007669"/>
    <property type="project" value="TreeGrafter"/>
</dbReference>
<keyword evidence="1" id="KW-0808">Transferase</keyword>
<dbReference type="RefSeq" id="WP_207859039.1">
    <property type="nucleotide sequence ID" value="NZ_JAFREP010000009.1"/>
</dbReference>
<proteinExistence type="predicted"/>
<name>A0A8J7U2E1_9BACT</name>
<keyword evidence="6" id="KW-1133">Transmembrane helix</keyword>
<dbReference type="EMBL" id="JAFREP010000009">
    <property type="protein sequence ID" value="MBO1319218.1"/>
    <property type="molecule type" value="Genomic_DNA"/>
</dbReference>
<dbReference type="InterPro" id="IPR008271">
    <property type="entry name" value="Ser/Thr_kinase_AS"/>
</dbReference>
<protein>
    <submittedName>
        <fullName evidence="8">Protein kinase</fullName>
    </submittedName>
</protein>
<evidence type="ECO:0000256" key="3">
    <source>
        <dbReference type="ARBA" id="ARBA00022777"/>
    </source>
</evidence>
<dbReference type="Gene3D" id="1.10.510.10">
    <property type="entry name" value="Transferase(Phosphotransferase) domain 1"/>
    <property type="match status" value="1"/>
</dbReference>
<dbReference type="GO" id="GO:0005524">
    <property type="term" value="F:ATP binding"/>
    <property type="evidence" value="ECO:0007669"/>
    <property type="project" value="UniProtKB-UniRule"/>
</dbReference>
<evidence type="ECO:0000256" key="5">
    <source>
        <dbReference type="PROSITE-ProRule" id="PRU10141"/>
    </source>
</evidence>
<organism evidence="8 9">
    <name type="scientific">Acanthopleuribacter pedis</name>
    <dbReference type="NCBI Taxonomy" id="442870"/>
    <lineage>
        <taxon>Bacteria</taxon>
        <taxon>Pseudomonadati</taxon>
        <taxon>Acidobacteriota</taxon>
        <taxon>Holophagae</taxon>
        <taxon>Acanthopleuribacterales</taxon>
        <taxon>Acanthopleuribacteraceae</taxon>
        <taxon>Acanthopleuribacter</taxon>
    </lineage>
</organism>
<evidence type="ECO:0000313" key="8">
    <source>
        <dbReference type="EMBL" id="MBO1319218.1"/>
    </source>
</evidence>
<dbReference type="PROSITE" id="PS00107">
    <property type="entry name" value="PROTEIN_KINASE_ATP"/>
    <property type="match status" value="1"/>
</dbReference>
<accession>A0A8J7U2E1</accession>
<evidence type="ECO:0000256" key="2">
    <source>
        <dbReference type="ARBA" id="ARBA00022741"/>
    </source>
</evidence>
<dbReference type="PANTHER" id="PTHR43289:SF6">
    <property type="entry name" value="SERINE_THREONINE-PROTEIN KINASE NEKL-3"/>
    <property type="match status" value="1"/>
</dbReference>
<dbReference type="InterPro" id="IPR017441">
    <property type="entry name" value="Protein_kinase_ATP_BS"/>
</dbReference>
<evidence type="ECO:0000313" key="9">
    <source>
        <dbReference type="Proteomes" id="UP000664417"/>
    </source>
</evidence>
<feature type="domain" description="Protein kinase" evidence="7">
    <location>
        <begin position="82"/>
        <end position="383"/>
    </location>
</feature>
<keyword evidence="2 5" id="KW-0547">Nucleotide-binding</keyword>
<feature type="transmembrane region" description="Helical" evidence="6">
    <location>
        <begin position="408"/>
        <end position="432"/>
    </location>
</feature>
<dbReference type="PANTHER" id="PTHR43289">
    <property type="entry name" value="MITOGEN-ACTIVATED PROTEIN KINASE KINASE KINASE 20-RELATED"/>
    <property type="match status" value="1"/>
</dbReference>
<keyword evidence="6" id="KW-0812">Transmembrane</keyword>